<evidence type="ECO:0000259" key="7">
    <source>
        <dbReference type="Pfam" id="PF07521"/>
    </source>
</evidence>
<feature type="domain" description="Beta-Casp" evidence="8">
    <location>
        <begin position="1"/>
        <end position="37"/>
    </location>
</feature>
<feature type="domain" description="Zn-dependent metallo-hydrolase RNA specificity" evidence="7">
    <location>
        <begin position="55"/>
        <end position="118"/>
    </location>
</feature>
<dbReference type="EMBL" id="VSSQ01088672">
    <property type="protein sequence ID" value="MPN35225.1"/>
    <property type="molecule type" value="Genomic_DNA"/>
</dbReference>
<name>A0A645H8B5_9ZZZZ</name>
<keyword evidence="3" id="KW-0479">Metal-binding</keyword>
<evidence type="ECO:0000256" key="6">
    <source>
        <dbReference type="ARBA" id="ARBA00022839"/>
    </source>
</evidence>
<keyword evidence="2" id="KW-0540">Nuclease</keyword>
<dbReference type="PANTHER" id="PTHR11203:SF51">
    <property type="entry name" value="CLEAVAGE AND POLYADENYLATION SPECIFICITY FACTOR"/>
    <property type="match status" value="1"/>
</dbReference>
<protein>
    <submittedName>
        <fullName evidence="9">Uncharacterized protein</fullName>
    </submittedName>
</protein>
<dbReference type="AlphaFoldDB" id="A0A645H8B5"/>
<keyword evidence="4" id="KW-0378">Hydrolase</keyword>
<dbReference type="InterPro" id="IPR050698">
    <property type="entry name" value="MBL"/>
</dbReference>
<gene>
    <name evidence="9" type="ORF">SDC9_182722</name>
</gene>
<evidence type="ECO:0000313" key="9">
    <source>
        <dbReference type="EMBL" id="MPN35225.1"/>
    </source>
</evidence>
<sequence length="127" mass="14738">MMTGGPVMEYFKEWADNPLNWLLFVGYQSEGSTGRMIQRGRKDITVHDRGRNIKLDVKMNIETVDGFSGHSDRRQLMKYISTMEPRPTKVIIGHGEDRKCMDLASSIYQKYRIETKAPLNLETIRLK</sequence>
<dbReference type="InterPro" id="IPR022712">
    <property type="entry name" value="Beta_Casp"/>
</dbReference>
<evidence type="ECO:0000256" key="4">
    <source>
        <dbReference type="ARBA" id="ARBA00022801"/>
    </source>
</evidence>
<comment type="caution">
    <text evidence="9">The sequence shown here is derived from an EMBL/GenBank/DDBJ whole genome shotgun (WGS) entry which is preliminary data.</text>
</comment>
<dbReference type="Pfam" id="PF07521">
    <property type="entry name" value="RMMBL"/>
    <property type="match status" value="1"/>
</dbReference>
<evidence type="ECO:0000256" key="5">
    <source>
        <dbReference type="ARBA" id="ARBA00022833"/>
    </source>
</evidence>
<dbReference type="Gene3D" id="3.40.50.10890">
    <property type="match status" value="1"/>
</dbReference>
<dbReference type="Gene3D" id="3.60.15.10">
    <property type="entry name" value="Ribonuclease Z/Hydroxyacylglutathione hydrolase-like"/>
    <property type="match status" value="1"/>
</dbReference>
<dbReference type="PANTHER" id="PTHR11203">
    <property type="entry name" value="CLEAVAGE AND POLYADENYLATION SPECIFICITY FACTOR FAMILY MEMBER"/>
    <property type="match status" value="1"/>
</dbReference>
<keyword evidence="6" id="KW-0269">Exonuclease</keyword>
<evidence type="ECO:0000256" key="3">
    <source>
        <dbReference type="ARBA" id="ARBA00022723"/>
    </source>
</evidence>
<comment type="cofactor">
    <cofactor evidence="1">
        <name>Zn(2+)</name>
        <dbReference type="ChEBI" id="CHEBI:29105"/>
    </cofactor>
</comment>
<evidence type="ECO:0000256" key="2">
    <source>
        <dbReference type="ARBA" id="ARBA00022722"/>
    </source>
</evidence>
<dbReference type="InterPro" id="IPR036866">
    <property type="entry name" value="RibonucZ/Hydroxyglut_hydro"/>
</dbReference>
<dbReference type="Pfam" id="PF10996">
    <property type="entry name" value="Beta-Casp"/>
    <property type="match status" value="1"/>
</dbReference>
<dbReference type="GO" id="GO:0004521">
    <property type="term" value="F:RNA endonuclease activity"/>
    <property type="evidence" value="ECO:0007669"/>
    <property type="project" value="TreeGrafter"/>
</dbReference>
<evidence type="ECO:0000259" key="8">
    <source>
        <dbReference type="Pfam" id="PF10996"/>
    </source>
</evidence>
<organism evidence="9">
    <name type="scientific">bioreactor metagenome</name>
    <dbReference type="NCBI Taxonomy" id="1076179"/>
    <lineage>
        <taxon>unclassified sequences</taxon>
        <taxon>metagenomes</taxon>
        <taxon>ecological metagenomes</taxon>
    </lineage>
</organism>
<dbReference type="SUPFAM" id="SSF56281">
    <property type="entry name" value="Metallo-hydrolase/oxidoreductase"/>
    <property type="match status" value="1"/>
</dbReference>
<accession>A0A645H8B5</accession>
<dbReference type="GO" id="GO:0004527">
    <property type="term" value="F:exonuclease activity"/>
    <property type="evidence" value="ECO:0007669"/>
    <property type="project" value="UniProtKB-KW"/>
</dbReference>
<proteinExistence type="predicted"/>
<reference evidence="9" key="1">
    <citation type="submission" date="2019-08" db="EMBL/GenBank/DDBJ databases">
        <authorList>
            <person name="Kucharzyk K."/>
            <person name="Murdoch R.W."/>
            <person name="Higgins S."/>
            <person name="Loffler F."/>
        </authorList>
    </citation>
    <scope>NUCLEOTIDE SEQUENCE</scope>
</reference>
<keyword evidence="5" id="KW-0862">Zinc</keyword>
<dbReference type="InterPro" id="IPR011108">
    <property type="entry name" value="RMMBL"/>
</dbReference>
<dbReference type="GO" id="GO:0046872">
    <property type="term" value="F:metal ion binding"/>
    <property type="evidence" value="ECO:0007669"/>
    <property type="project" value="UniProtKB-KW"/>
</dbReference>
<evidence type="ECO:0000256" key="1">
    <source>
        <dbReference type="ARBA" id="ARBA00001947"/>
    </source>
</evidence>